<keyword evidence="2" id="KW-1185">Reference proteome</keyword>
<name>A0A1G4K430_9SACH</name>
<reference evidence="1 2" key="1">
    <citation type="submission" date="2016-03" db="EMBL/GenBank/DDBJ databases">
        <authorList>
            <person name="Devillers H."/>
        </authorList>
    </citation>
    <scope>NUCLEOTIDE SEQUENCE [LARGE SCALE GENOMIC DNA]</scope>
    <source>
        <strain evidence="1">CBS 10888</strain>
    </source>
</reference>
<accession>A0A1G4K430</accession>
<dbReference type="EMBL" id="LT598461">
    <property type="protein sequence ID" value="SCU98506.1"/>
    <property type="molecule type" value="Genomic_DNA"/>
</dbReference>
<proteinExistence type="predicted"/>
<dbReference type="AlphaFoldDB" id="A0A1G4K430"/>
<evidence type="ECO:0000313" key="1">
    <source>
        <dbReference type="EMBL" id="SCU98506.1"/>
    </source>
</evidence>
<gene>
    <name evidence="1" type="ORF">LADA_0H13454G</name>
</gene>
<protein>
    <submittedName>
        <fullName evidence="1">LADA_0H13454g1_1</fullName>
    </submittedName>
</protein>
<dbReference type="Proteomes" id="UP000190274">
    <property type="component" value="Chromosome H"/>
</dbReference>
<evidence type="ECO:0000313" key="2">
    <source>
        <dbReference type="Proteomes" id="UP000190274"/>
    </source>
</evidence>
<sequence>MPGSSCLLFSLRQTHLFRPKSRMRCLRLYGNIDKRSHRQQLKDEAKLKVVRENLGFDLHGIAYGEVRELAKCLYPKDDCMVRLPDGKAHRLGHLQVLGNSSLQLNLNRTFLDVFRKSKQDIGGLDFNYEAKMSHLSSAKRSPDKLLQRFIRHRYDRLARIPMPESAVPIRIQRVFDRRSFHALIGYISLINDQKKVAALLHDEVSRPVVKELFGH</sequence>
<organism evidence="1 2">
    <name type="scientific">Lachancea dasiensis</name>
    <dbReference type="NCBI Taxonomy" id="1072105"/>
    <lineage>
        <taxon>Eukaryota</taxon>
        <taxon>Fungi</taxon>
        <taxon>Dikarya</taxon>
        <taxon>Ascomycota</taxon>
        <taxon>Saccharomycotina</taxon>
        <taxon>Saccharomycetes</taxon>
        <taxon>Saccharomycetales</taxon>
        <taxon>Saccharomycetaceae</taxon>
        <taxon>Lachancea</taxon>
    </lineage>
</organism>
<dbReference type="OrthoDB" id="4058109at2759"/>